<evidence type="ECO:0000256" key="1">
    <source>
        <dbReference type="SAM" id="Phobius"/>
    </source>
</evidence>
<sequence>MGRDSDDEGFGLTEIMISMLVLAILMMAILSLLITALTTVAENTTRASAAEYVTERIERARSAATTGDCVNVSDAITPVETFADGRGVTMQLTGAVTCVQSGDPHDDPTLATVTVTVTTTDPNFTNPVAETTTDIFVKFDPEA</sequence>
<evidence type="ECO:0000313" key="3">
    <source>
        <dbReference type="Proteomes" id="UP001172708"/>
    </source>
</evidence>
<organism evidence="2 3">
    <name type="scientific">Demequina muriae</name>
    <dbReference type="NCBI Taxonomy" id="3051664"/>
    <lineage>
        <taxon>Bacteria</taxon>
        <taxon>Bacillati</taxon>
        <taxon>Actinomycetota</taxon>
        <taxon>Actinomycetes</taxon>
        <taxon>Micrococcales</taxon>
        <taxon>Demequinaceae</taxon>
        <taxon>Demequina</taxon>
    </lineage>
</organism>
<protein>
    <recommendedName>
        <fullName evidence="4">Prepilin-type N-terminal cleavage/methylation domain-containing protein</fullName>
    </recommendedName>
</protein>
<keyword evidence="3" id="KW-1185">Reference proteome</keyword>
<dbReference type="Proteomes" id="UP001172708">
    <property type="component" value="Unassembled WGS sequence"/>
</dbReference>
<keyword evidence="1" id="KW-1133">Transmembrane helix</keyword>
<proteinExistence type="predicted"/>
<dbReference type="RefSeq" id="WP_301143404.1">
    <property type="nucleotide sequence ID" value="NZ_JAUHQA010000001.1"/>
</dbReference>
<gene>
    <name evidence="2" type="ORF">QQX02_12155</name>
</gene>
<name>A0ABT8GJX4_9MICO</name>
<reference evidence="2" key="1">
    <citation type="submission" date="2023-06" db="EMBL/GenBank/DDBJ databases">
        <title>Egi l300058.</title>
        <authorList>
            <person name="Gao L."/>
            <person name="Fang B.-Z."/>
            <person name="Li W.-J."/>
        </authorList>
    </citation>
    <scope>NUCLEOTIDE SEQUENCE</scope>
    <source>
        <strain evidence="2">EGI L300058</strain>
    </source>
</reference>
<evidence type="ECO:0000313" key="2">
    <source>
        <dbReference type="EMBL" id="MDN4481674.1"/>
    </source>
</evidence>
<dbReference type="EMBL" id="JAUHQA010000001">
    <property type="protein sequence ID" value="MDN4481674.1"/>
    <property type="molecule type" value="Genomic_DNA"/>
</dbReference>
<evidence type="ECO:0008006" key="4">
    <source>
        <dbReference type="Google" id="ProtNLM"/>
    </source>
</evidence>
<comment type="caution">
    <text evidence="2">The sequence shown here is derived from an EMBL/GenBank/DDBJ whole genome shotgun (WGS) entry which is preliminary data.</text>
</comment>
<keyword evidence="1" id="KW-0812">Transmembrane</keyword>
<keyword evidence="1" id="KW-0472">Membrane</keyword>
<feature type="transmembrane region" description="Helical" evidence="1">
    <location>
        <begin position="15"/>
        <end position="37"/>
    </location>
</feature>
<accession>A0ABT8GJX4</accession>